<dbReference type="Proteomes" id="UP000634455">
    <property type="component" value="Unassembled WGS sequence"/>
</dbReference>
<name>A0ABQ3D3C6_9RHOB</name>
<dbReference type="Pfam" id="PF01471">
    <property type="entry name" value="PG_binding_1"/>
    <property type="match status" value="1"/>
</dbReference>
<dbReference type="Gene3D" id="3.40.50.10610">
    <property type="entry name" value="ABC-type transport auxiliary lipoprotein component"/>
    <property type="match status" value="1"/>
</dbReference>
<dbReference type="InterPro" id="IPR036366">
    <property type="entry name" value="PGBDSf"/>
</dbReference>
<keyword evidence="3" id="KW-1185">Reference proteome</keyword>
<reference evidence="3" key="1">
    <citation type="journal article" date="2019" name="Int. J. Syst. Evol. Microbiol.">
        <title>The Global Catalogue of Microorganisms (GCM) 10K type strain sequencing project: providing services to taxonomists for standard genome sequencing and annotation.</title>
        <authorList>
            <consortium name="The Broad Institute Genomics Platform"/>
            <consortium name="The Broad Institute Genome Sequencing Center for Infectious Disease"/>
            <person name="Wu L."/>
            <person name="Ma J."/>
        </authorList>
    </citation>
    <scope>NUCLEOTIDE SEQUENCE [LARGE SCALE GENOMIC DNA]</scope>
    <source>
        <strain evidence="3">KCTC 32465</strain>
    </source>
</reference>
<evidence type="ECO:0000259" key="1">
    <source>
        <dbReference type="Pfam" id="PF01471"/>
    </source>
</evidence>
<evidence type="ECO:0000313" key="2">
    <source>
        <dbReference type="EMBL" id="GHA49173.1"/>
    </source>
</evidence>
<comment type="caution">
    <text evidence="2">The sequence shown here is derived from an EMBL/GenBank/DDBJ whole genome shotgun (WGS) entry which is preliminary data.</text>
</comment>
<dbReference type="SUPFAM" id="SSF47090">
    <property type="entry name" value="PGBD-like"/>
    <property type="match status" value="1"/>
</dbReference>
<dbReference type="Gene3D" id="1.10.101.10">
    <property type="entry name" value="PGBD-like superfamily/PGBD"/>
    <property type="match status" value="1"/>
</dbReference>
<sequence length="435" mass="47690">MLVNAINHMNLKSQAYVFIDQSLEKDPGQLSIRTHESKVEKLALDPQYYIRGSISQLDKAVVDDSFSGSIDLLNAPNPPTINGGNLRKSNGGNSKTLSVVTVDLHLVAYPSRRVIPGASVSNSMVVTGRGYGSGASGLIKLTGFDVAIQINRVESQGQAVRNLIELGILELLGRHAKVPYWDCLNLRTTHQKRTNLHETGFHAKPRPVLMNQVQDYLRQVGYYSGKNTGMLDRKTRIAVSKFQADQKLIATGEVDFDLFERLKERAEGFPTLSEARVGKLGKISPETKTTTGEKTSPVKYLTLDQSNLAVRRGAAFTAMAGSSISGYIVCYHQQNLGEITQVFPIQSGQTAQIAPSNNLLVPAKNSPLQIIFETKDDLEKIACVFDASPLVSKISQTRNKQGLMITNVSGFDALLRSHQIKNPKAELRMISARSP</sequence>
<dbReference type="EMBL" id="BMZF01000002">
    <property type="protein sequence ID" value="GHA49173.1"/>
    <property type="molecule type" value="Genomic_DNA"/>
</dbReference>
<protein>
    <recommendedName>
        <fullName evidence="1">Peptidoglycan binding-like domain-containing protein</fullName>
    </recommendedName>
</protein>
<dbReference type="InterPro" id="IPR002477">
    <property type="entry name" value="Peptidoglycan-bd-like"/>
</dbReference>
<accession>A0ABQ3D3C6</accession>
<evidence type="ECO:0000313" key="3">
    <source>
        <dbReference type="Proteomes" id="UP000634455"/>
    </source>
</evidence>
<gene>
    <name evidence="2" type="ORF">GCM10008927_12940</name>
</gene>
<feature type="domain" description="Peptidoglycan binding-like" evidence="1">
    <location>
        <begin position="212"/>
        <end position="262"/>
    </location>
</feature>
<dbReference type="InterPro" id="IPR036365">
    <property type="entry name" value="PGBD-like_sf"/>
</dbReference>
<proteinExistence type="predicted"/>
<organism evidence="2 3">
    <name type="scientific">Paramylibacter ulvae</name>
    <dbReference type="NCBI Taxonomy" id="1651968"/>
    <lineage>
        <taxon>Bacteria</taxon>
        <taxon>Pseudomonadati</taxon>
        <taxon>Pseudomonadota</taxon>
        <taxon>Alphaproteobacteria</taxon>
        <taxon>Rhodobacterales</taxon>
        <taxon>Paracoccaceae</taxon>
        <taxon>Paramylibacter</taxon>
    </lineage>
</organism>